<evidence type="ECO:0000256" key="4">
    <source>
        <dbReference type="SAM" id="Phobius"/>
    </source>
</evidence>
<reference evidence="6 7" key="1">
    <citation type="submission" date="2014-04" db="EMBL/GenBank/DDBJ databases">
        <authorList>
            <consortium name="DOE Joint Genome Institute"/>
            <person name="Kuo A."/>
            <person name="Girlanda M."/>
            <person name="Perotto S."/>
            <person name="Kohler A."/>
            <person name="Nagy L.G."/>
            <person name="Floudas D."/>
            <person name="Copeland A."/>
            <person name="Barry K.W."/>
            <person name="Cichocki N."/>
            <person name="Veneault-Fourrey C."/>
            <person name="LaButti K."/>
            <person name="Lindquist E.A."/>
            <person name="Lipzen A."/>
            <person name="Lundell T."/>
            <person name="Morin E."/>
            <person name="Murat C."/>
            <person name="Sun H."/>
            <person name="Tunlid A."/>
            <person name="Henrissat B."/>
            <person name="Grigoriev I.V."/>
            <person name="Hibbett D.S."/>
            <person name="Martin F."/>
            <person name="Nordberg H.P."/>
            <person name="Cantor M.N."/>
            <person name="Hua S.X."/>
        </authorList>
    </citation>
    <scope>NUCLEOTIDE SEQUENCE [LARGE SCALE GENOMIC DNA]</scope>
    <source>
        <strain evidence="6 7">MUT 4182</strain>
    </source>
</reference>
<keyword evidence="7" id="KW-1185">Reference proteome</keyword>
<dbReference type="Proteomes" id="UP000054248">
    <property type="component" value="Unassembled WGS sequence"/>
</dbReference>
<protein>
    <recommendedName>
        <fullName evidence="5">Major facilitator superfamily (MFS) profile domain-containing protein</fullName>
    </recommendedName>
</protein>
<organism evidence="6 7">
    <name type="scientific">Tulasnella calospora MUT 4182</name>
    <dbReference type="NCBI Taxonomy" id="1051891"/>
    <lineage>
        <taxon>Eukaryota</taxon>
        <taxon>Fungi</taxon>
        <taxon>Dikarya</taxon>
        <taxon>Basidiomycota</taxon>
        <taxon>Agaricomycotina</taxon>
        <taxon>Agaricomycetes</taxon>
        <taxon>Cantharellales</taxon>
        <taxon>Tulasnellaceae</taxon>
        <taxon>Tulasnella</taxon>
    </lineage>
</organism>
<feature type="transmembrane region" description="Helical" evidence="4">
    <location>
        <begin position="284"/>
        <end position="309"/>
    </location>
</feature>
<dbReference type="GO" id="GO:0016020">
    <property type="term" value="C:membrane"/>
    <property type="evidence" value="ECO:0007669"/>
    <property type="project" value="UniProtKB-SubCell"/>
</dbReference>
<dbReference type="GO" id="GO:0022857">
    <property type="term" value="F:transmembrane transporter activity"/>
    <property type="evidence" value="ECO:0007669"/>
    <property type="project" value="InterPro"/>
</dbReference>
<reference evidence="7" key="2">
    <citation type="submission" date="2015-01" db="EMBL/GenBank/DDBJ databases">
        <title>Evolutionary Origins and Diversification of the Mycorrhizal Mutualists.</title>
        <authorList>
            <consortium name="DOE Joint Genome Institute"/>
            <consortium name="Mycorrhizal Genomics Consortium"/>
            <person name="Kohler A."/>
            <person name="Kuo A."/>
            <person name="Nagy L.G."/>
            <person name="Floudas D."/>
            <person name="Copeland A."/>
            <person name="Barry K.W."/>
            <person name="Cichocki N."/>
            <person name="Veneault-Fourrey C."/>
            <person name="LaButti K."/>
            <person name="Lindquist E.A."/>
            <person name="Lipzen A."/>
            <person name="Lundell T."/>
            <person name="Morin E."/>
            <person name="Murat C."/>
            <person name="Riley R."/>
            <person name="Ohm R."/>
            <person name="Sun H."/>
            <person name="Tunlid A."/>
            <person name="Henrissat B."/>
            <person name="Grigoriev I.V."/>
            <person name="Hibbett D.S."/>
            <person name="Martin F."/>
        </authorList>
    </citation>
    <scope>NUCLEOTIDE SEQUENCE [LARGE SCALE GENOMIC DNA]</scope>
    <source>
        <strain evidence="7">MUT 4182</strain>
    </source>
</reference>
<feature type="transmembrane region" description="Helical" evidence="4">
    <location>
        <begin position="374"/>
        <end position="393"/>
    </location>
</feature>
<evidence type="ECO:0000313" key="6">
    <source>
        <dbReference type="EMBL" id="KIO29126.1"/>
    </source>
</evidence>
<dbReference type="InterPro" id="IPR011701">
    <property type="entry name" value="MFS"/>
</dbReference>
<keyword evidence="4" id="KW-1133">Transmembrane helix</keyword>
<feature type="compositionally biased region" description="Polar residues" evidence="3">
    <location>
        <begin position="1"/>
        <end position="20"/>
    </location>
</feature>
<dbReference type="InterPro" id="IPR050327">
    <property type="entry name" value="Proton-linked_MCT"/>
</dbReference>
<comment type="similarity">
    <text evidence="2">Belongs to the major facilitator superfamily. Monocarboxylate porter (TC 2.A.1.13) family.</text>
</comment>
<keyword evidence="4" id="KW-0812">Transmembrane</keyword>
<dbReference type="EMBL" id="KN822986">
    <property type="protein sequence ID" value="KIO29126.1"/>
    <property type="molecule type" value="Genomic_DNA"/>
</dbReference>
<feature type="transmembrane region" description="Helical" evidence="4">
    <location>
        <begin position="241"/>
        <end position="264"/>
    </location>
</feature>
<name>A0A0C3QML4_9AGAM</name>
<feature type="region of interest" description="Disordered" evidence="3">
    <location>
        <begin position="1"/>
        <end position="37"/>
    </location>
</feature>
<feature type="transmembrane region" description="Helical" evidence="4">
    <location>
        <begin position="148"/>
        <end position="167"/>
    </location>
</feature>
<dbReference type="OrthoDB" id="6509908at2759"/>
<feature type="transmembrane region" description="Helical" evidence="4">
    <location>
        <begin position="208"/>
        <end position="229"/>
    </location>
</feature>
<dbReference type="InterPro" id="IPR036259">
    <property type="entry name" value="MFS_trans_sf"/>
</dbReference>
<feature type="transmembrane region" description="Helical" evidence="4">
    <location>
        <begin position="174"/>
        <end position="196"/>
    </location>
</feature>
<evidence type="ECO:0000256" key="3">
    <source>
        <dbReference type="SAM" id="MobiDB-lite"/>
    </source>
</evidence>
<feature type="transmembrane region" description="Helical" evidence="4">
    <location>
        <begin position="405"/>
        <end position="427"/>
    </location>
</feature>
<keyword evidence="4" id="KW-0472">Membrane</keyword>
<proteinExistence type="inferred from homology"/>
<evidence type="ECO:0000256" key="1">
    <source>
        <dbReference type="ARBA" id="ARBA00004141"/>
    </source>
</evidence>
<accession>A0A0C3QML4</accession>
<gene>
    <name evidence="6" type="ORF">M407DRAFT_21699</name>
</gene>
<evidence type="ECO:0000256" key="2">
    <source>
        <dbReference type="ARBA" id="ARBA00006727"/>
    </source>
</evidence>
<dbReference type="PANTHER" id="PTHR11360:SF284">
    <property type="entry name" value="EG:103B4.3 PROTEIN-RELATED"/>
    <property type="match status" value="1"/>
</dbReference>
<comment type="subcellular location">
    <subcellularLocation>
        <location evidence="1">Membrane</location>
        <topology evidence="1">Multi-pass membrane protein</topology>
    </subcellularLocation>
</comment>
<feature type="domain" description="Major facilitator superfamily (MFS) profile" evidence="5">
    <location>
        <begin position="81"/>
        <end position="461"/>
    </location>
</feature>
<dbReference type="InterPro" id="IPR020846">
    <property type="entry name" value="MFS_dom"/>
</dbReference>
<feature type="transmembrane region" description="Helical" evidence="4">
    <location>
        <begin position="82"/>
        <end position="110"/>
    </location>
</feature>
<dbReference type="PANTHER" id="PTHR11360">
    <property type="entry name" value="MONOCARBOXYLATE TRANSPORTER"/>
    <property type="match status" value="1"/>
</dbReference>
<dbReference type="AlphaFoldDB" id="A0A0C3QML4"/>
<dbReference type="SUPFAM" id="SSF103473">
    <property type="entry name" value="MFS general substrate transporter"/>
    <property type="match status" value="1"/>
</dbReference>
<dbReference type="HOGENOM" id="CLU_001265_1_1_1"/>
<sequence>MAEPSPSSNPSPTIRSSESQLLAEGGVSNSNGDMETMKDIVTPNGEMIDEKNWTKEQSISNNLETITTVGALGPPPDGGLRAWLVVTGVFCAGFCTFGFANAFGVFQAYYAKTIPGATQFSIAWIGSLQYSLIFLPGLVAGHLSDIGYLRPMLVIASAMMIISIFLVEECKTLWQLVLCQGLAIGGASGFLFIPSLGVLPQYFVKKRATAYGCTALGSSLGGTLLPIVLRKLIAAVGFKWTIRILGFIIMAFLGVMLVCVRPRTDTRNNRGKFPLRELIGNRTIMLYIAAVSIMWLGIYIPLTYFDFYAQEKLRIPATRSYYVIVTANAVSIVGRIGCGILADKFGPLNVQTAFCAGAAFLTIAWPYTRGFGSLEVVAALYGICSGVFVSLLPAPSANMVPPHQIGASIGLAGTCMALFAAFSAPIAGQILDTSHGLNFVAVGGYSGAMVLFACCFSLASRYTALGGWKGKF</sequence>
<feature type="transmembrane region" description="Helical" evidence="4">
    <location>
        <begin position="439"/>
        <end position="459"/>
    </location>
</feature>
<feature type="transmembrane region" description="Helical" evidence="4">
    <location>
        <begin position="348"/>
        <end position="367"/>
    </location>
</feature>
<feature type="transmembrane region" description="Helical" evidence="4">
    <location>
        <begin position="122"/>
        <end position="142"/>
    </location>
</feature>
<evidence type="ECO:0000313" key="7">
    <source>
        <dbReference type="Proteomes" id="UP000054248"/>
    </source>
</evidence>
<dbReference type="PROSITE" id="PS50850">
    <property type="entry name" value="MFS"/>
    <property type="match status" value="1"/>
</dbReference>
<feature type="transmembrane region" description="Helical" evidence="4">
    <location>
        <begin position="321"/>
        <end position="342"/>
    </location>
</feature>
<dbReference type="Gene3D" id="1.20.1250.20">
    <property type="entry name" value="MFS general substrate transporter like domains"/>
    <property type="match status" value="1"/>
</dbReference>
<evidence type="ECO:0000259" key="5">
    <source>
        <dbReference type="PROSITE" id="PS50850"/>
    </source>
</evidence>
<dbReference type="Pfam" id="PF07690">
    <property type="entry name" value="MFS_1"/>
    <property type="match status" value="1"/>
</dbReference>